<comment type="caution">
    <text evidence="2">The sequence shown here is derived from an EMBL/GenBank/DDBJ whole genome shotgun (WGS) entry which is preliminary data.</text>
</comment>
<dbReference type="AlphaFoldDB" id="A0A9X8QM03"/>
<proteinExistence type="predicted"/>
<gene>
    <name evidence="2" type="ORF">SAMN05216409_1251</name>
</gene>
<dbReference type="EMBL" id="FOEV01000025">
    <property type="protein sequence ID" value="SER46659.1"/>
    <property type="molecule type" value="Genomic_DNA"/>
</dbReference>
<accession>A0A9X8QM03</accession>
<evidence type="ECO:0000259" key="1">
    <source>
        <dbReference type="Pfam" id="PF18602"/>
    </source>
</evidence>
<evidence type="ECO:0000313" key="2">
    <source>
        <dbReference type="EMBL" id="SER46659.1"/>
    </source>
</evidence>
<dbReference type="InterPro" id="IPR041238">
    <property type="entry name" value="Rap1a"/>
</dbReference>
<name>A0A9X8QM03_9PSED</name>
<feature type="domain" description="Rap1a immunity protein" evidence="1">
    <location>
        <begin position="15"/>
        <end position="111"/>
    </location>
</feature>
<evidence type="ECO:0000313" key="3">
    <source>
        <dbReference type="Proteomes" id="UP000183210"/>
    </source>
</evidence>
<organism evidence="2 3">
    <name type="scientific">Pseudomonas lutea</name>
    <dbReference type="NCBI Taxonomy" id="243924"/>
    <lineage>
        <taxon>Bacteria</taxon>
        <taxon>Pseudomonadati</taxon>
        <taxon>Pseudomonadota</taxon>
        <taxon>Gammaproteobacteria</taxon>
        <taxon>Pseudomonadales</taxon>
        <taxon>Pseudomonadaceae</taxon>
        <taxon>Pseudomonas</taxon>
    </lineage>
</organism>
<dbReference type="Pfam" id="PF18602">
    <property type="entry name" value="Rap1a"/>
    <property type="match status" value="1"/>
</dbReference>
<protein>
    <recommendedName>
        <fullName evidence="1">Rap1a immunity protein domain-containing protein</fullName>
    </recommendedName>
</protein>
<dbReference type="Proteomes" id="UP000183210">
    <property type="component" value="Unassembled WGS sequence"/>
</dbReference>
<reference evidence="2 3" key="1">
    <citation type="submission" date="2016-10" db="EMBL/GenBank/DDBJ databases">
        <authorList>
            <person name="Varghese N."/>
            <person name="Submissions S."/>
        </authorList>
    </citation>
    <scope>NUCLEOTIDE SEQUENCE [LARGE SCALE GENOMIC DNA]</scope>
    <source>
        <strain evidence="2 3">LMG 21974</strain>
    </source>
</reference>
<sequence length="112" mass="12578">MLLPTLAHSVPDDGYKLIRICSVFIRLVDNPTQPANAFETSQAGECMGFMRGMRYMFRIQEAMHNSSVCMPKISNLDYVKSIVAYGNAHQELLAENESTMVIRSAAKLYPCK</sequence>